<accession>A0A369BBJ6</accession>
<reference evidence="2 3" key="1">
    <citation type="submission" date="2018-07" db="EMBL/GenBank/DDBJ databases">
        <title>Genomic Encyclopedia of Type Strains, Phase IV (KMG-IV): sequencing the most valuable type-strain genomes for metagenomic binning, comparative biology and taxonomic classification.</title>
        <authorList>
            <person name="Goeker M."/>
        </authorList>
    </citation>
    <scope>NUCLEOTIDE SEQUENCE [LARGE SCALE GENOMIC DNA]</scope>
    <source>
        <strain evidence="2 3">DSM 27016</strain>
    </source>
</reference>
<evidence type="ECO:0000313" key="2">
    <source>
        <dbReference type="EMBL" id="RCX17936.1"/>
    </source>
</evidence>
<gene>
    <name evidence="2" type="ORF">DFR58_106104</name>
</gene>
<dbReference type="RefSeq" id="WP_114297082.1">
    <property type="nucleotide sequence ID" value="NZ_QPJT01000006.1"/>
</dbReference>
<dbReference type="Proteomes" id="UP000253034">
    <property type="component" value="Unassembled WGS sequence"/>
</dbReference>
<protein>
    <submittedName>
        <fullName evidence="2">Uncharacterized protein</fullName>
    </submittedName>
</protein>
<dbReference type="EMBL" id="QPJT01000006">
    <property type="protein sequence ID" value="RCX17936.1"/>
    <property type="molecule type" value="Genomic_DNA"/>
</dbReference>
<name>A0A369BBJ6_9FIRM</name>
<dbReference type="AlphaFoldDB" id="A0A369BBJ6"/>
<keyword evidence="1" id="KW-0732">Signal</keyword>
<evidence type="ECO:0000256" key="1">
    <source>
        <dbReference type="SAM" id="SignalP"/>
    </source>
</evidence>
<comment type="caution">
    <text evidence="2">The sequence shown here is derived from an EMBL/GenBank/DDBJ whole genome shotgun (WGS) entry which is preliminary data.</text>
</comment>
<feature type="signal peptide" evidence="1">
    <location>
        <begin position="1"/>
        <end position="26"/>
    </location>
</feature>
<dbReference type="OrthoDB" id="2086966at2"/>
<evidence type="ECO:0000313" key="3">
    <source>
        <dbReference type="Proteomes" id="UP000253034"/>
    </source>
</evidence>
<sequence length="223" mass="23796">MQILKKCAAVFMISVLLSMGAGGAFADNSGGTAQAVSIGGRTFNVTVPTEFKDDISMEELFSIAGSDPDAGDIGIIKVGYAVRGLDNLSKTDTDAPGICVMGSVIKAYTIYNEFQSDRFIASYAKGETVKTQSVISSTLRSTISGGIPVGLAGVTLTCDITKGTELTGPDESSEYNSREYRCKFYQSSGKWIQVIAINGIAISQSGRFREPSKYILYSRDIKV</sequence>
<organism evidence="2 3">
    <name type="scientific">Anaerobacterium chartisolvens</name>
    <dbReference type="NCBI Taxonomy" id="1297424"/>
    <lineage>
        <taxon>Bacteria</taxon>
        <taxon>Bacillati</taxon>
        <taxon>Bacillota</taxon>
        <taxon>Clostridia</taxon>
        <taxon>Eubacteriales</taxon>
        <taxon>Oscillospiraceae</taxon>
        <taxon>Anaerobacterium</taxon>
    </lineage>
</organism>
<feature type="chain" id="PRO_5016670561" evidence="1">
    <location>
        <begin position="27"/>
        <end position="223"/>
    </location>
</feature>
<keyword evidence="3" id="KW-1185">Reference proteome</keyword>
<proteinExistence type="predicted"/>